<dbReference type="Gene3D" id="3.30.450.20">
    <property type="entry name" value="PAS domain"/>
    <property type="match status" value="2"/>
</dbReference>
<reference evidence="8 9" key="1">
    <citation type="journal article" date="2019" name="Int. J. Syst. Evol. Microbiol.">
        <title>The Global Catalogue of Microorganisms (GCM) 10K type strain sequencing project: providing services to taxonomists for standard genome sequencing and annotation.</title>
        <authorList>
            <consortium name="The Broad Institute Genomics Platform"/>
            <consortium name="The Broad Institute Genome Sequencing Center for Infectious Disease"/>
            <person name="Wu L."/>
            <person name="Ma J."/>
        </authorList>
    </citation>
    <scope>NUCLEOTIDE SEQUENCE [LARGE SCALE GENOMIC DNA]</scope>
    <source>
        <strain evidence="8 9">JCM 15089</strain>
    </source>
</reference>
<dbReference type="EMBL" id="BAAADD010000011">
    <property type="protein sequence ID" value="GAA0585366.1"/>
    <property type="molecule type" value="Genomic_DNA"/>
</dbReference>
<gene>
    <name evidence="8" type="ORF">GCM10008942_37860</name>
</gene>
<protein>
    <recommendedName>
        <fullName evidence="2">histidine kinase</fullName>
        <ecNumber evidence="2">2.7.13.3</ecNumber>
    </recommendedName>
</protein>
<comment type="catalytic activity">
    <reaction evidence="1">
        <text>ATP + protein L-histidine = ADP + protein N-phospho-L-histidine.</text>
        <dbReference type="EC" id="2.7.13.3"/>
    </reaction>
</comment>
<keyword evidence="6" id="KW-0902">Two-component regulatory system</keyword>
<keyword evidence="5 8" id="KW-0418">Kinase</keyword>
<sequence length="746" mass="82193">MWALVEQKHSIKLKRQLKSAGARQRAAVGERDALLDVCRDALIVWGRDSEGPMSYGGAEAQLDSCLRGTDAPALSKALDELSAHGVPFSMPARDATGRTVTLRGRAVGGLAAVWIEPAPEAQSLDFRGVLNSLPVPVWLRDKTLSLVWGNRAFLETTGAPDLESAARSQNTLEKTERDLAATARAQGEPMEAKRYAVIAGQRRALQITEIPTDNGIVGTATDVTDVAASEAKLKQHIDAHTDTLDKLATAVAIFGPDQKLTFYNRAYLSLWGLAEKWLSRGPTDAEILDRLREERKLPEQRDYHGWKRERLELYQTARDYPSEDLWHIPGGKTLRVVAQPHPFGGLTFLYEDVTEKLSLASSYKTLIQVQSATLNTLQEGVAVFGPDGRLKLHNAAFAKLWSLTDKDLDGEPHVRAIATACAEKWGELPLWERLIQAIVAGAETDRRMGEIERNDRSILTLGLSPLPDGATLATFSDVTDRYRIEHVLRERAEAFEAADRLKSEFIKHVSYELRTPITTIAGFAQLLASEEFGPLNLRQTGYVKDIMQASSTLTSLVSDILDLAMIESGGLRLELERVDLYPMLSEVASHAHEWGGKVGLNLKIDCSEDAGFFLADARRVRQVAFNLLSNAFKFTPKGGTIILGGRIDGEDVQLWVKDDGPGMDPEMRARAFESFSAKSTAGQRGGAGLGLALVNRFVELHDGWVEIDSGNGRKGKEAVGTLVRCHFPRRIHDTPPPLSEREREMV</sequence>
<dbReference type="PANTHER" id="PTHR43711">
    <property type="entry name" value="TWO-COMPONENT HISTIDINE KINASE"/>
    <property type="match status" value="1"/>
</dbReference>
<evidence type="ECO:0000256" key="4">
    <source>
        <dbReference type="ARBA" id="ARBA00022679"/>
    </source>
</evidence>
<evidence type="ECO:0000313" key="8">
    <source>
        <dbReference type="EMBL" id="GAA0585366.1"/>
    </source>
</evidence>
<dbReference type="Gene3D" id="3.30.565.10">
    <property type="entry name" value="Histidine kinase-like ATPase, C-terminal domain"/>
    <property type="match status" value="1"/>
</dbReference>
<evidence type="ECO:0000313" key="9">
    <source>
        <dbReference type="Proteomes" id="UP001499951"/>
    </source>
</evidence>
<dbReference type="InterPro" id="IPR004358">
    <property type="entry name" value="Sig_transdc_His_kin-like_C"/>
</dbReference>
<dbReference type="EC" id="2.7.13.3" evidence="2"/>
<dbReference type="Pfam" id="PF12860">
    <property type="entry name" value="PAS_7"/>
    <property type="match status" value="2"/>
</dbReference>
<dbReference type="GO" id="GO:0016301">
    <property type="term" value="F:kinase activity"/>
    <property type="evidence" value="ECO:0007669"/>
    <property type="project" value="UniProtKB-KW"/>
</dbReference>
<dbReference type="Gene3D" id="1.10.287.130">
    <property type="match status" value="1"/>
</dbReference>
<dbReference type="SMART" id="SM00388">
    <property type="entry name" value="HisKA"/>
    <property type="match status" value="1"/>
</dbReference>
<dbReference type="CDD" id="cd00082">
    <property type="entry name" value="HisKA"/>
    <property type="match status" value="1"/>
</dbReference>
<proteinExistence type="predicted"/>
<dbReference type="CDD" id="cd00075">
    <property type="entry name" value="HATPase"/>
    <property type="match status" value="1"/>
</dbReference>
<dbReference type="SUPFAM" id="SSF55785">
    <property type="entry name" value="PYP-like sensor domain (PAS domain)"/>
    <property type="match status" value="2"/>
</dbReference>
<dbReference type="InterPro" id="IPR005467">
    <property type="entry name" value="His_kinase_dom"/>
</dbReference>
<dbReference type="PRINTS" id="PR00344">
    <property type="entry name" value="BCTRLSENSOR"/>
</dbReference>
<organism evidence="8 9">
    <name type="scientific">Rhizomicrobium electricum</name>
    <dbReference type="NCBI Taxonomy" id="480070"/>
    <lineage>
        <taxon>Bacteria</taxon>
        <taxon>Pseudomonadati</taxon>
        <taxon>Pseudomonadota</taxon>
        <taxon>Alphaproteobacteria</taxon>
        <taxon>Micropepsales</taxon>
        <taxon>Micropepsaceae</taxon>
        <taxon>Rhizomicrobium</taxon>
    </lineage>
</organism>
<evidence type="ECO:0000256" key="3">
    <source>
        <dbReference type="ARBA" id="ARBA00022553"/>
    </source>
</evidence>
<dbReference type="SUPFAM" id="SSF47384">
    <property type="entry name" value="Homodimeric domain of signal transducing histidine kinase"/>
    <property type="match status" value="1"/>
</dbReference>
<keyword evidence="9" id="KW-1185">Reference proteome</keyword>
<dbReference type="SMART" id="SM00387">
    <property type="entry name" value="HATPase_c"/>
    <property type="match status" value="1"/>
</dbReference>
<dbReference type="InterPro" id="IPR036097">
    <property type="entry name" value="HisK_dim/P_sf"/>
</dbReference>
<dbReference type="InterPro" id="IPR003594">
    <property type="entry name" value="HATPase_dom"/>
</dbReference>
<dbReference type="InterPro" id="IPR050736">
    <property type="entry name" value="Sensor_HK_Regulatory"/>
</dbReference>
<dbReference type="Pfam" id="PF13188">
    <property type="entry name" value="PAS_8"/>
    <property type="match status" value="1"/>
</dbReference>
<dbReference type="InterPro" id="IPR035965">
    <property type="entry name" value="PAS-like_dom_sf"/>
</dbReference>
<dbReference type="PROSITE" id="PS50109">
    <property type="entry name" value="HIS_KIN"/>
    <property type="match status" value="1"/>
</dbReference>
<dbReference type="InterPro" id="IPR003661">
    <property type="entry name" value="HisK_dim/P_dom"/>
</dbReference>
<comment type="caution">
    <text evidence="8">The sequence shown here is derived from an EMBL/GenBank/DDBJ whole genome shotgun (WGS) entry which is preliminary data.</text>
</comment>
<dbReference type="InterPro" id="IPR000014">
    <property type="entry name" value="PAS"/>
</dbReference>
<dbReference type="Pfam" id="PF00512">
    <property type="entry name" value="HisKA"/>
    <property type="match status" value="1"/>
</dbReference>
<name>A0ABN1F8W8_9PROT</name>
<accession>A0ABN1F8W8</accession>
<dbReference type="SUPFAM" id="SSF55874">
    <property type="entry name" value="ATPase domain of HSP90 chaperone/DNA topoisomerase II/histidine kinase"/>
    <property type="match status" value="1"/>
</dbReference>
<dbReference type="Pfam" id="PF02518">
    <property type="entry name" value="HATPase_c"/>
    <property type="match status" value="1"/>
</dbReference>
<evidence type="ECO:0000256" key="2">
    <source>
        <dbReference type="ARBA" id="ARBA00012438"/>
    </source>
</evidence>
<keyword evidence="3" id="KW-0597">Phosphoprotein</keyword>
<dbReference type="PANTHER" id="PTHR43711:SF1">
    <property type="entry name" value="HISTIDINE KINASE 1"/>
    <property type="match status" value="1"/>
</dbReference>
<feature type="domain" description="Histidine kinase" evidence="7">
    <location>
        <begin position="508"/>
        <end position="731"/>
    </location>
</feature>
<evidence type="ECO:0000259" key="7">
    <source>
        <dbReference type="PROSITE" id="PS50109"/>
    </source>
</evidence>
<dbReference type="InterPro" id="IPR036890">
    <property type="entry name" value="HATPase_C_sf"/>
</dbReference>
<evidence type="ECO:0000256" key="5">
    <source>
        <dbReference type="ARBA" id="ARBA00022777"/>
    </source>
</evidence>
<dbReference type="Proteomes" id="UP001499951">
    <property type="component" value="Unassembled WGS sequence"/>
</dbReference>
<evidence type="ECO:0000256" key="6">
    <source>
        <dbReference type="ARBA" id="ARBA00023012"/>
    </source>
</evidence>
<keyword evidence="4" id="KW-0808">Transferase</keyword>
<evidence type="ECO:0000256" key="1">
    <source>
        <dbReference type="ARBA" id="ARBA00000085"/>
    </source>
</evidence>